<proteinExistence type="predicted"/>
<evidence type="ECO:0000256" key="1">
    <source>
        <dbReference type="SAM" id="MobiDB-lite"/>
    </source>
</evidence>
<feature type="region of interest" description="Disordered" evidence="1">
    <location>
        <begin position="134"/>
        <end position="163"/>
    </location>
</feature>
<feature type="compositionally biased region" description="Basic and acidic residues" evidence="1">
    <location>
        <begin position="134"/>
        <end position="146"/>
    </location>
</feature>
<evidence type="ECO:0008006" key="4">
    <source>
        <dbReference type="Google" id="ProtNLM"/>
    </source>
</evidence>
<dbReference type="RefSeq" id="WP_203949752.1">
    <property type="nucleotide sequence ID" value="NZ_BOOR01000094.1"/>
</dbReference>
<comment type="caution">
    <text evidence="2">The sequence shown here is derived from an EMBL/GenBank/DDBJ whole genome shotgun (WGS) entry which is preliminary data.</text>
</comment>
<evidence type="ECO:0000313" key="3">
    <source>
        <dbReference type="Proteomes" id="UP000605992"/>
    </source>
</evidence>
<feature type="compositionally biased region" description="Basic and acidic residues" evidence="1">
    <location>
        <begin position="43"/>
        <end position="52"/>
    </location>
</feature>
<gene>
    <name evidence="2" type="ORF">Pth03_81010</name>
</gene>
<accession>A0A8J3Y2W6</accession>
<reference evidence="2" key="1">
    <citation type="submission" date="2021-01" db="EMBL/GenBank/DDBJ databases">
        <title>Whole genome shotgun sequence of Planotetraspora thailandica NBRC 104271.</title>
        <authorList>
            <person name="Komaki H."/>
            <person name="Tamura T."/>
        </authorList>
    </citation>
    <scope>NUCLEOTIDE SEQUENCE</scope>
    <source>
        <strain evidence="2">NBRC 104271</strain>
    </source>
</reference>
<organism evidence="2 3">
    <name type="scientific">Planotetraspora thailandica</name>
    <dbReference type="NCBI Taxonomy" id="487172"/>
    <lineage>
        <taxon>Bacteria</taxon>
        <taxon>Bacillati</taxon>
        <taxon>Actinomycetota</taxon>
        <taxon>Actinomycetes</taxon>
        <taxon>Streptosporangiales</taxon>
        <taxon>Streptosporangiaceae</taxon>
        <taxon>Planotetraspora</taxon>
    </lineage>
</organism>
<name>A0A8J3Y2W6_9ACTN</name>
<keyword evidence="3" id="KW-1185">Reference proteome</keyword>
<evidence type="ECO:0000313" key="2">
    <source>
        <dbReference type="EMBL" id="GII59712.1"/>
    </source>
</evidence>
<dbReference type="AlphaFoldDB" id="A0A8J3Y2W6"/>
<sequence length="163" mass="16952">MNRRLLLVVTGWLTVGLIATGAGLTLTTALGDAITRSGNRALSPDDVRRALDDTPAPSPSQTPTETASSSAVPSRKPSPPASAPARAVTVPGGIVVARCADGLVTLESWTPAPGYQVDDIERGPRDVVRVKFESEEGHGAKAESEVRCSGGRPVATVKESRTR</sequence>
<dbReference type="Proteomes" id="UP000605992">
    <property type="component" value="Unassembled WGS sequence"/>
</dbReference>
<feature type="region of interest" description="Disordered" evidence="1">
    <location>
        <begin position="36"/>
        <end position="88"/>
    </location>
</feature>
<protein>
    <recommendedName>
        <fullName evidence="4">Septum formation initiator</fullName>
    </recommendedName>
</protein>
<dbReference type="EMBL" id="BOOR01000094">
    <property type="protein sequence ID" value="GII59712.1"/>
    <property type="molecule type" value="Genomic_DNA"/>
</dbReference>